<proteinExistence type="predicted"/>
<evidence type="ECO:0000259" key="1">
    <source>
        <dbReference type="Pfam" id="PF13701"/>
    </source>
</evidence>
<comment type="caution">
    <text evidence="2">The sequence shown here is derived from an EMBL/GenBank/DDBJ whole genome shotgun (WGS) entry which is preliminary data.</text>
</comment>
<name>A0A562DH85_RHORH</name>
<dbReference type="EMBL" id="VLJT01000067">
    <property type="protein sequence ID" value="TWH08933.1"/>
    <property type="molecule type" value="Genomic_DNA"/>
</dbReference>
<feature type="domain" description="Transposase DDE" evidence="1">
    <location>
        <begin position="8"/>
        <end position="253"/>
    </location>
</feature>
<dbReference type="Proteomes" id="UP000317573">
    <property type="component" value="Unassembled WGS sequence"/>
</dbReference>
<reference evidence="2 3" key="1">
    <citation type="submission" date="2019-07" db="EMBL/GenBank/DDBJ databases">
        <title>Genome sequencing of lignin-degrading bacterial isolates.</title>
        <authorList>
            <person name="Gladden J."/>
        </authorList>
    </citation>
    <scope>NUCLEOTIDE SEQUENCE [LARGE SCALE GENOMIC DNA]</scope>
    <source>
        <strain evidence="2 3">J45</strain>
    </source>
</reference>
<organism evidence="2 3">
    <name type="scientific">Rhodococcus rhodochrous J45</name>
    <dbReference type="NCBI Taxonomy" id="935266"/>
    <lineage>
        <taxon>Bacteria</taxon>
        <taxon>Bacillati</taxon>
        <taxon>Actinomycetota</taxon>
        <taxon>Actinomycetes</taxon>
        <taxon>Mycobacteriales</taxon>
        <taxon>Nocardiaceae</taxon>
        <taxon>Rhodococcus</taxon>
    </lineage>
</organism>
<sequence length="255" mass="26416">MSKSTSCYPQLSASSTGTSVVSHAGTVLLLRTAEKTGLAAALSTELAGFRKPLAHHDPGKILLDLAVSLAIGGDCLADIDQLRAHPEIFGSVASDPTVSRLISALAADADTALAAIGRARATARSRAWIAAGPAAPDHDIDEHHPLIVDIDATLVTAHSDKESAAPTFKRGFGFHPLCAFVDHGTDGTGEPVAMLLRPGNAGSNTAADHVTVVQDALAQLPSDPAYRVGKKVLVRIDGAGGTHSLIEYLTERRLS</sequence>
<accession>A0A562DH85</accession>
<protein>
    <submittedName>
        <fullName evidence="2">DDE family transposase</fullName>
    </submittedName>
</protein>
<dbReference type="InterPro" id="IPR025668">
    <property type="entry name" value="Tnp_DDE_dom"/>
</dbReference>
<gene>
    <name evidence="2" type="ORF">L618_006500000060</name>
</gene>
<evidence type="ECO:0000313" key="3">
    <source>
        <dbReference type="Proteomes" id="UP000317573"/>
    </source>
</evidence>
<dbReference type="AlphaFoldDB" id="A0A562DH85"/>
<evidence type="ECO:0000313" key="2">
    <source>
        <dbReference type="EMBL" id="TWH08933.1"/>
    </source>
</evidence>
<dbReference type="Pfam" id="PF13701">
    <property type="entry name" value="DDE_Tnp_1_4"/>
    <property type="match status" value="1"/>
</dbReference>